<proteinExistence type="inferred from homology"/>
<dbReference type="PROSITE" id="PS51329">
    <property type="entry name" value="C_CAP_COFACTOR_C"/>
    <property type="match status" value="1"/>
</dbReference>
<dbReference type="Gene3D" id="2.160.20.70">
    <property type="match status" value="1"/>
</dbReference>
<dbReference type="Gene3D" id="1.20.58.1250">
    <property type="entry name" value="Tubulin Binding Cofactor C, N-terminal domain"/>
    <property type="match status" value="1"/>
</dbReference>
<keyword evidence="9" id="KW-1185">Reference proteome</keyword>
<feature type="region of interest" description="Disordered" evidence="6">
    <location>
        <begin position="105"/>
        <end position="131"/>
    </location>
</feature>
<name>A0A9W8E9T6_9FUNG</name>
<dbReference type="Pfam" id="PF07986">
    <property type="entry name" value="TBCC"/>
    <property type="match status" value="1"/>
</dbReference>
<dbReference type="InterPro" id="IPR017901">
    <property type="entry name" value="C-CAP_CF_C-like"/>
</dbReference>
<evidence type="ECO:0000256" key="3">
    <source>
        <dbReference type="ARBA" id="ARBA00022490"/>
    </source>
</evidence>
<evidence type="ECO:0000259" key="7">
    <source>
        <dbReference type="PROSITE" id="PS51329"/>
    </source>
</evidence>
<dbReference type="GO" id="GO:0015631">
    <property type="term" value="F:tubulin binding"/>
    <property type="evidence" value="ECO:0007669"/>
    <property type="project" value="InterPro"/>
</dbReference>
<evidence type="ECO:0000256" key="4">
    <source>
        <dbReference type="ARBA" id="ARBA00022990"/>
    </source>
</evidence>
<dbReference type="Proteomes" id="UP001151582">
    <property type="component" value="Unassembled WGS sequence"/>
</dbReference>
<feature type="non-terminal residue" evidence="8">
    <location>
        <position position="237"/>
    </location>
</feature>
<dbReference type="PANTHER" id="PTHR15139:SF0">
    <property type="entry name" value="TUBULIN-SPECIFIC CHAPERONE C"/>
    <property type="match status" value="1"/>
</dbReference>
<comment type="caution">
    <text evidence="8">The sequence shown here is derived from an EMBL/GenBank/DDBJ whole genome shotgun (WGS) entry which is preliminary data.</text>
</comment>
<dbReference type="PANTHER" id="PTHR15139">
    <property type="entry name" value="TUBULIN FOLDING COFACTOR C"/>
    <property type="match status" value="1"/>
</dbReference>
<dbReference type="GO" id="GO:0007021">
    <property type="term" value="P:tubulin complex assembly"/>
    <property type="evidence" value="ECO:0007669"/>
    <property type="project" value="TreeGrafter"/>
</dbReference>
<feature type="domain" description="C-CAP/cofactor C-like" evidence="7">
    <location>
        <begin position="154"/>
        <end position="237"/>
    </location>
</feature>
<dbReference type="InterPro" id="IPR027684">
    <property type="entry name" value="TBCC"/>
</dbReference>
<sequence>MNPSPASASSPAAAATAFWTDFQATKAQLTDRIGQLQRAVATSSPPQAHTLLQALFQDIVLLEGRVTQALVYLPPYDERNYKVQLQELKEAVKALKAQIAPRPKFGFSRRHTPTVPSPTSTPSATVCSPTSPTPGHLLVASSNPLGTQDRADSGPDAALVVQDVQDSVRTLEPLSISSTFASSPTVCKVQRCRNAVVNLVPTQGNIRSLQLTHLTRCVILVGPVDGSVYLEHCTQCV</sequence>
<reference evidence="8" key="1">
    <citation type="submission" date="2022-07" db="EMBL/GenBank/DDBJ databases">
        <title>Phylogenomic reconstructions and comparative analyses of Kickxellomycotina fungi.</title>
        <authorList>
            <person name="Reynolds N.K."/>
            <person name="Stajich J.E."/>
            <person name="Barry K."/>
            <person name="Grigoriev I.V."/>
            <person name="Crous P."/>
            <person name="Smith M.E."/>
        </authorList>
    </citation>
    <scope>NUCLEOTIDE SEQUENCE</scope>
    <source>
        <strain evidence="8">RSA 567</strain>
    </source>
</reference>
<organism evidence="8 9">
    <name type="scientific">Dimargaris verticillata</name>
    <dbReference type="NCBI Taxonomy" id="2761393"/>
    <lineage>
        <taxon>Eukaryota</taxon>
        <taxon>Fungi</taxon>
        <taxon>Fungi incertae sedis</taxon>
        <taxon>Zoopagomycota</taxon>
        <taxon>Kickxellomycotina</taxon>
        <taxon>Dimargaritomycetes</taxon>
        <taxon>Dimargaritales</taxon>
        <taxon>Dimargaritaceae</taxon>
        <taxon>Dimargaris</taxon>
    </lineage>
</organism>
<feature type="compositionally biased region" description="Low complexity" evidence="6">
    <location>
        <begin position="113"/>
        <end position="131"/>
    </location>
</feature>
<dbReference type="Pfam" id="PF16752">
    <property type="entry name" value="TBCC_N"/>
    <property type="match status" value="1"/>
</dbReference>
<gene>
    <name evidence="8" type="ORF">H4R34_005926</name>
</gene>
<evidence type="ECO:0000256" key="2">
    <source>
        <dbReference type="ARBA" id="ARBA00008848"/>
    </source>
</evidence>
<dbReference type="EMBL" id="JANBQB010001597">
    <property type="protein sequence ID" value="KAJ1970862.1"/>
    <property type="molecule type" value="Genomic_DNA"/>
</dbReference>
<comment type="similarity">
    <text evidence="2">Belongs to the TBCC family.</text>
</comment>
<comment type="subcellular location">
    <subcellularLocation>
        <location evidence="1">Cytoplasm</location>
    </subcellularLocation>
</comment>
<dbReference type="InterPro" id="IPR012945">
    <property type="entry name" value="Tubulin-bd_cofactor_C_dom"/>
</dbReference>
<protein>
    <recommendedName>
        <fullName evidence="7">C-CAP/cofactor C-like domain-containing protein</fullName>
    </recommendedName>
</protein>
<dbReference type="GO" id="GO:0005737">
    <property type="term" value="C:cytoplasm"/>
    <property type="evidence" value="ECO:0007669"/>
    <property type="project" value="UniProtKB-SubCell"/>
</dbReference>
<evidence type="ECO:0000256" key="5">
    <source>
        <dbReference type="ARBA" id="ARBA00026055"/>
    </source>
</evidence>
<accession>A0A9W8E9T6</accession>
<dbReference type="OrthoDB" id="194775at2759"/>
<evidence type="ECO:0000256" key="1">
    <source>
        <dbReference type="ARBA" id="ARBA00004496"/>
    </source>
</evidence>
<keyword evidence="3" id="KW-0963">Cytoplasm</keyword>
<dbReference type="InterPro" id="IPR038397">
    <property type="entry name" value="TBCC_N_sf"/>
</dbReference>
<evidence type="ECO:0000256" key="6">
    <source>
        <dbReference type="SAM" id="MobiDB-lite"/>
    </source>
</evidence>
<dbReference type="GO" id="GO:0007023">
    <property type="term" value="P:post-chaperonin tubulin folding pathway"/>
    <property type="evidence" value="ECO:0007669"/>
    <property type="project" value="InterPro"/>
</dbReference>
<evidence type="ECO:0000313" key="8">
    <source>
        <dbReference type="EMBL" id="KAJ1970862.1"/>
    </source>
</evidence>
<dbReference type="AlphaFoldDB" id="A0A9W8E9T6"/>
<dbReference type="InterPro" id="IPR016098">
    <property type="entry name" value="CAP/MinC_C"/>
</dbReference>
<comment type="subunit">
    <text evidence="5">Supercomplex made of cofactors A to E. Cofactors A and D function by capturing and stabilizing tubulin in a quasi-native conformation. Cofactor E binds to the cofactor D-tubulin complex; interaction with cofactor C then causes the release of tubulin polypeptides that are committed to the native state.</text>
</comment>
<evidence type="ECO:0000313" key="9">
    <source>
        <dbReference type="Proteomes" id="UP001151582"/>
    </source>
</evidence>
<keyword evidence="4" id="KW-0007">Acetylation</keyword>
<dbReference type="InterPro" id="IPR031925">
    <property type="entry name" value="TBCC_N"/>
</dbReference>